<keyword evidence="5" id="KW-1185">Reference proteome</keyword>
<gene>
    <name evidence="4" type="primary">tadA</name>
    <name evidence="4" type="ORF">Bhyg_00011</name>
</gene>
<name>A0A9Q0N6U1_9DIPT</name>
<evidence type="ECO:0000313" key="5">
    <source>
        <dbReference type="Proteomes" id="UP001151699"/>
    </source>
</evidence>
<dbReference type="OrthoDB" id="408702at2759"/>
<dbReference type="PANTHER" id="PTHR11079">
    <property type="entry name" value="CYTOSINE DEAMINASE FAMILY MEMBER"/>
    <property type="match status" value="1"/>
</dbReference>
<dbReference type="SUPFAM" id="SSF160240">
    <property type="entry name" value="Cation efflux protein cytoplasmic domain-like"/>
    <property type="match status" value="1"/>
</dbReference>
<dbReference type="GO" id="GO:0052717">
    <property type="term" value="F:tRNA-specific adenosine-34 deaminase activity"/>
    <property type="evidence" value="ECO:0007669"/>
    <property type="project" value="UniProtKB-EC"/>
</dbReference>
<organism evidence="4 5">
    <name type="scientific">Pseudolycoriella hygida</name>
    <dbReference type="NCBI Taxonomy" id="35572"/>
    <lineage>
        <taxon>Eukaryota</taxon>
        <taxon>Metazoa</taxon>
        <taxon>Ecdysozoa</taxon>
        <taxon>Arthropoda</taxon>
        <taxon>Hexapoda</taxon>
        <taxon>Insecta</taxon>
        <taxon>Pterygota</taxon>
        <taxon>Neoptera</taxon>
        <taxon>Endopterygota</taxon>
        <taxon>Diptera</taxon>
        <taxon>Nematocera</taxon>
        <taxon>Sciaroidea</taxon>
        <taxon>Sciaridae</taxon>
        <taxon>Pseudolycoriella</taxon>
    </lineage>
</organism>
<dbReference type="PROSITE" id="PS51747">
    <property type="entry name" value="CYT_DCMP_DEAMINASES_2"/>
    <property type="match status" value="1"/>
</dbReference>
<dbReference type="CDD" id="cd01285">
    <property type="entry name" value="nucleoside_deaminase"/>
    <property type="match status" value="1"/>
</dbReference>
<evidence type="ECO:0000256" key="2">
    <source>
        <dbReference type="ARBA" id="ARBA00022833"/>
    </source>
</evidence>
<dbReference type="InterPro" id="IPR036837">
    <property type="entry name" value="Cation_efflux_CTD_sf"/>
</dbReference>
<dbReference type="Pfam" id="PF00383">
    <property type="entry name" value="dCMP_cyt_deam_1"/>
    <property type="match status" value="1"/>
</dbReference>
<dbReference type="InterPro" id="IPR002125">
    <property type="entry name" value="CMP_dCMP_dom"/>
</dbReference>
<keyword evidence="1" id="KW-0479">Metal-binding</keyword>
<dbReference type="EMBL" id="WJQU01000001">
    <property type="protein sequence ID" value="KAJ6644816.1"/>
    <property type="molecule type" value="Genomic_DNA"/>
</dbReference>
<keyword evidence="2" id="KW-0862">Zinc</keyword>
<dbReference type="AlphaFoldDB" id="A0A9Q0N6U1"/>
<dbReference type="Pfam" id="PF16916">
    <property type="entry name" value="ZT_dimer"/>
    <property type="match status" value="1"/>
</dbReference>
<evidence type="ECO:0000256" key="1">
    <source>
        <dbReference type="ARBA" id="ARBA00022723"/>
    </source>
</evidence>
<protein>
    <submittedName>
        <fullName evidence="4">tRNA-specific adenosine deaminase</fullName>
    </submittedName>
</protein>
<dbReference type="PROSITE" id="PS00903">
    <property type="entry name" value="CYT_DCMP_DEAMINASES_1"/>
    <property type="match status" value="1"/>
</dbReference>
<dbReference type="InterPro" id="IPR016192">
    <property type="entry name" value="APOBEC/CMP_deaminase_Zn-bd"/>
</dbReference>
<evidence type="ECO:0000313" key="4">
    <source>
        <dbReference type="EMBL" id="KAJ6644816.1"/>
    </source>
</evidence>
<sequence>MDGDMTLYNSHYISDQICAALLAEFPGGEIIIHLDPYEALQQAQIAFDKNEVPVGAILVDRVTRKIVVKAHNMVQQAQNPLFHAEIVAINQISKLSSNKNLSRYDMYVTLEPCFMCAAAIAFSRIGRLFYAANDPKQGGIENEKGFFNNKACFHHPEIYSVGVKLAARIFHLEPIFEVNFQPGSYGCRPKRTAAAAIETVTVSAIKEKTRVIDIDLRSYFDAIVHAQLFEKIAERV</sequence>
<evidence type="ECO:0000259" key="3">
    <source>
        <dbReference type="PROSITE" id="PS51747"/>
    </source>
</evidence>
<dbReference type="Gene3D" id="3.30.70.1350">
    <property type="entry name" value="Cation efflux protein, cytoplasmic domain"/>
    <property type="match status" value="1"/>
</dbReference>
<dbReference type="GO" id="GO:0002100">
    <property type="term" value="P:tRNA wobble adenosine to inosine editing"/>
    <property type="evidence" value="ECO:0007669"/>
    <property type="project" value="InterPro"/>
</dbReference>
<dbReference type="SUPFAM" id="SSF53927">
    <property type="entry name" value="Cytidine deaminase-like"/>
    <property type="match status" value="1"/>
</dbReference>
<feature type="domain" description="CMP/dCMP-type deaminase" evidence="3">
    <location>
        <begin position="30"/>
        <end position="142"/>
    </location>
</feature>
<dbReference type="PANTHER" id="PTHR11079:SF179">
    <property type="entry name" value="TRNA(ADENINE(34)) DEAMINASE, CHLOROPLASTIC"/>
    <property type="match status" value="1"/>
</dbReference>
<accession>A0A9Q0N6U1</accession>
<comment type="caution">
    <text evidence="4">The sequence shown here is derived from an EMBL/GenBank/DDBJ whole genome shotgun (WGS) entry which is preliminary data.</text>
</comment>
<reference evidence="4" key="1">
    <citation type="submission" date="2022-07" db="EMBL/GenBank/DDBJ databases">
        <authorList>
            <person name="Trinca V."/>
            <person name="Uliana J.V.C."/>
            <person name="Torres T.T."/>
            <person name="Ward R.J."/>
            <person name="Monesi N."/>
        </authorList>
    </citation>
    <scope>NUCLEOTIDE SEQUENCE</scope>
    <source>
        <strain evidence="4">HSMRA1968</strain>
        <tissue evidence="4">Whole embryos</tissue>
    </source>
</reference>
<dbReference type="Gene3D" id="3.40.140.10">
    <property type="entry name" value="Cytidine Deaminase, domain 2"/>
    <property type="match status" value="1"/>
</dbReference>
<dbReference type="InterPro" id="IPR027470">
    <property type="entry name" value="Cation_efflux_CTD"/>
</dbReference>
<proteinExistence type="predicted"/>
<dbReference type="InterPro" id="IPR016193">
    <property type="entry name" value="Cytidine_deaminase-like"/>
</dbReference>
<dbReference type="GO" id="GO:0008270">
    <property type="term" value="F:zinc ion binding"/>
    <property type="evidence" value="ECO:0007669"/>
    <property type="project" value="InterPro"/>
</dbReference>
<dbReference type="Proteomes" id="UP001151699">
    <property type="component" value="Chromosome A"/>
</dbReference>